<keyword evidence="9" id="KW-1185">Reference proteome</keyword>
<dbReference type="GO" id="GO:0006886">
    <property type="term" value="P:intracellular protein transport"/>
    <property type="evidence" value="ECO:0007669"/>
    <property type="project" value="InterPro"/>
</dbReference>
<comment type="function">
    <text evidence="1">Clathrin is the major protein of the polyhedral coat of coated pits and vesicles.</text>
</comment>
<dbReference type="AlphaFoldDB" id="D8T0K9"/>
<dbReference type="GO" id="GO:0072583">
    <property type="term" value="P:clathrin-dependent endocytosis"/>
    <property type="evidence" value="ECO:0000318"/>
    <property type="project" value="GO_Central"/>
</dbReference>
<dbReference type="Proteomes" id="UP000001514">
    <property type="component" value="Unassembled WGS sequence"/>
</dbReference>
<evidence type="ECO:0000256" key="5">
    <source>
        <dbReference type="ARBA" id="ARBA00023136"/>
    </source>
</evidence>
<dbReference type="GO" id="GO:0005886">
    <property type="term" value="C:plasma membrane"/>
    <property type="evidence" value="ECO:0000318"/>
    <property type="project" value="GO_Central"/>
</dbReference>
<dbReference type="GO" id="GO:0030132">
    <property type="term" value="C:clathrin coat of coated pit"/>
    <property type="evidence" value="ECO:0007669"/>
    <property type="project" value="InterPro"/>
</dbReference>
<organism evidence="9">
    <name type="scientific">Selaginella moellendorffii</name>
    <name type="common">Spikemoss</name>
    <dbReference type="NCBI Taxonomy" id="88036"/>
    <lineage>
        <taxon>Eukaryota</taxon>
        <taxon>Viridiplantae</taxon>
        <taxon>Streptophyta</taxon>
        <taxon>Embryophyta</taxon>
        <taxon>Tracheophyta</taxon>
        <taxon>Lycopodiopsida</taxon>
        <taxon>Selaginellales</taxon>
        <taxon>Selaginellaceae</taxon>
        <taxon>Selaginella</taxon>
    </lineage>
</organism>
<evidence type="ECO:0000256" key="4">
    <source>
        <dbReference type="ARBA" id="ARBA00005263"/>
    </source>
</evidence>
<proteinExistence type="inferred from homology"/>
<evidence type="ECO:0000256" key="1">
    <source>
        <dbReference type="ARBA" id="ARBA00003913"/>
    </source>
</evidence>
<dbReference type="KEGG" id="smo:SELMODRAFT_427744"/>
<evidence type="ECO:0000256" key="7">
    <source>
        <dbReference type="ARBA" id="ARBA00023329"/>
    </source>
</evidence>
<dbReference type="InParanoid" id="D8T0K9"/>
<accession>D8T0K9</accession>
<keyword evidence="5" id="KW-0472">Membrane</keyword>
<dbReference type="GO" id="GO:0032050">
    <property type="term" value="F:clathrin heavy chain binding"/>
    <property type="evidence" value="ECO:0000318"/>
    <property type="project" value="GO_Central"/>
</dbReference>
<dbReference type="EMBL" id="GL377658">
    <property type="protein sequence ID" value="EFJ09868.1"/>
    <property type="molecule type" value="Genomic_DNA"/>
</dbReference>
<evidence type="ECO:0000256" key="3">
    <source>
        <dbReference type="ARBA" id="ARBA00004277"/>
    </source>
</evidence>
<evidence type="ECO:0000256" key="6">
    <source>
        <dbReference type="ARBA" id="ARBA00023176"/>
    </source>
</evidence>
<evidence type="ECO:0000313" key="8">
    <source>
        <dbReference type="EMBL" id="EFJ09868.1"/>
    </source>
</evidence>
<sequence>MLPGFPSRELTVQVQVEHEPDILLDVRDTLDIGYHADTFNYMAPPSPASPFETLHSCTHPRSPVHGSAEPGTPVEKLVEQALKERQNFYARRKAKIEKTKEDNRKVLLYTKSLQLLIRCRSKEKGHIAAFKMSRNDWEAVASIIDLTKHFTMKDNRGNMINIYKAGTSKSITSRTDLARMHQVLLKLNQSFTEGKS</sequence>
<dbReference type="GO" id="GO:0030125">
    <property type="term" value="C:clathrin vesicle coat"/>
    <property type="evidence" value="ECO:0000318"/>
    <property type="project" value="GO_Central"/>
</dbReference>
<gene>
    <name evidence="8" type="ORF">SELMODRAFT_427744</name>
</gene>
<keyword evidence="6" id="KW-0168">Coated pit</keyword>
<dbReference type="PANTHER" id="PTHR10639">
    <property type="entry name" value="CLATHRIN LIGHT CHAIN"/>
    <property type="match status" value="1"/>
</dbReference>
<dbReference type="GO" id="GO:0030130">
    <property type="term" value="C:clathrin coat of trans-Golgi network vesicle"/>
    <property type="evidence" value="ECO:0007669"/>
    <property type="project" value="InterPro"/>
</dbReference>
<dbReference type="GO" id="GO:0005198">
    <property type="term" value="F:structural molecule activity"/>
    <property type="evidence" value="ECO:0007669"/>
    <property type="project" value="InterPro"/>
</dbReference>
<dbReference type="PANTHER" id="PTHR10639:SF24">
    <property type="entry name" value="CLATHRIN LIGHT CHAIN 3"/>
    <property type="match status" value="1"/>
</dbReference>
<dbReference type="InterPro" id="IPR000996">
    <property type="entry name" value="Clathrin_L-chain"/>
</dbReference>
<keyword evidence="7" id="KW-0968">Cytoplasmic vesicle</keyword>
<dbReference type="HOGENOM" id="CLU_1417347_0_0_1"/>
<evidence type="ECO:0000313" key="9">
    <source>
        <dbReference type="Proteomes" id="UP000001514"/>
    </source>
</evidence>
<evidence type="ECO:0000256" key="2">
    <source>
        <dbReference type="ARBA" id="ARBA00004180"/>
    </source>
</evidence>
<reference evidence="8 9" key="1">
    <citation type="journal article" date="2011" name="Science">
        <title>The Selaginella genome identifies genetic changes associated with the evolution of vascular plants.</title>
        <authorList>
            <person name="Banks J.A."/>
            <person name="Nishiyama T."/>
            <person name="Hasebe M."/>
            <person name="Bowman J.L."/>
            <person name="Gribskov M."/>
            <person name="dePamphilis C."/>
            <person name="Albert V.A."/>
            <person name="Aono N."/>
            <person name="Aoyama T."/>
            <person name="Ambrose B.A."/>
            <person name="Ashton N.W."/>
            <person name="Axtell M.J."/>
            <person name="Barker E."/>
            <person name="Barker M.S."/>
            <person name="Bennetzen J.L."/>
            <person name="Bonawitz N.D."/>
            <person name="Chapple C."/>
            <person name="Cheng C."/>
            <person name="Correa L.G."/>
            <person name="Dacre M."/>
            <person name="DeBarry J."/>
            <person name="Dreyer I."/>
            <person name="Elias M."/>
            <person name="Engstrom E.M."/>
            <person name="Estelle M."/>
            <person name="Feng L."/>
            <person name="Finet C."/>
            <person name="Floyd S.K."/>
            <person name="Frommer W.B."/>
            <person name="Fujita T."/>
            <person name="Gramzow L."/>
            <person name="Gutensohn M."/>
            <person name="Harholt J."/>
            <person name="Hattori M."/>
            <person name="Heyl A."/>
            <person name="Hirai T."/>
            <person name="Hiwatashi Y."/>
            <person name="Ishikawa M."/>
            <person name="Iwata M."/>
            <person name="Karol K.G."/>
            <person name="Koehler B."/>
            <person name="Kolukisaoglu U."/>
            <person name="Kubo M."/>
            <person name="Kurata T."/>
            <person name="Lalonde S."/>
            <person name="Li K."/>
            <person name="Li Y."/>
            <person name="Litt A."/>
            <person name="Lyons E."/>
            <person name="Manning G."/>
            <person name="Maruyama T."/>
            <person name="Michael T.P."/>
            <person name="Mikami K."/>
            <person name="Miyazaki S."/>
            <person name="Morinaga S."/>
            <person name="Murata T."/>
            <person name="Mueller-Roeber B."/>
            <person name="Nelson D.R."/>
            <person name="Obara M."/>
            <person name="Oguri Y."/>
            <person name="Olmstead R.G."/>
            <person name="Onodera N."/>
            <person name="Petersen B.L."/>
            <person name="Pils B."/>
            <person name="Prigge M."/>
            <person name="Rensing S.A."/>
            <person name="Riano-Pachon D.M."/>
            <person name="Roberts A.W."/>
            <person name="Sato Y."/>
            <person name="Scheller H.V."/>
            <person name="Schulz B."/>
            <person name="Schulz C."/>
            <person name="Shakirov E.V."/>
            <person name="Shibagaki N."/>
            <person name="Shinohara N."/>
            <person name="Shippen D.E."/>
            <person name="Soerensen I."/>
            <person name="Sotooka R."/>
            <person name="Sugimoto N."/>
            <person name="Sugita M."/>
            <person name="Sumikawa N."/>
            <person name="Tanurdzic M."/>
            <person name="Theissen G."/>
            <person name="Ulvskov P."/>
            <person name="Wakazuki S."/>
            <person name="Weng J.K."/>
            <person name="Willats W.W."/>
            <person name="Wipf D."/>
            <person name="Wolf P.G."/>
            <person name="Yang L."/>
            <person name="Zimmer A.D."/>
            <person name="Zhu Q."/>
            <person name="Mitros T."/>
            <person name="Hellsten U."/>
            <person name="Loque D."/>
            <person name="Otillar R."/>
            <person name="Salamov A."/>
            <person name="Schmutz J."/>
            <person name="Shapiro H."/>
            <person name="Lindquist E."/>
            <person name="Lucas S."/>
            <person name="Rokhsar D."/>
            <person name="Grigoriev I.V."/>
        </authorList>
    </citation>
    <scope>NUCLEOTIDE SEQUENCE [LARGE SCALE GENOMIC DNA]</scope>
</reference>
<protein>
    <submittedName>
        <fullName evidence="8">Uncharacterized protein</fullName>
    </submittedName>
</protein>
<comment type="similarity">
    <text evidence="4">Belongs to the clathrin light chain family.</text>
</comment>
<dbReference type="Gramene" id="EFJ09868">
    <property type="protein sequence ID" value="EFJ09868"/>
    <property type="gene ID" value="SELMODRAFT_427744"/>
</dbReference>
<comment type="subcellular location">
    <subcellularLocation>
        <location evidence="2">Cytoplasmic vesicle membrane</location>
        <topology evidence="2">Peripheral membrane protein</topology>
        <orientation evidence="2">Cytoplasmic side</orientation>
    </subcellularLocation>
    <subcellularLocation>
        <location evidence="3">Membrane</location>
        <location evidence="3">Coated pit</location>
        <topology evidence="3">Peripheral membrane protein</topology>
        <orientation evidence="3">Cytoplasmic side</orientation>
    </subcellularLocation>
</comment>
<name>D8T0K9_SELML</name>